<sequence>MGKKQTVTFDSSRCKISLTTAKARLKFTIEKTSDKNYDKLKDVIKLLEKEKFDLAFIKTQNIMVNNYHLKGMYELDDHIEHLREELPTISKNSEMASSILPHMCAIVWASRNSSLLPDLITVSQQLSAKYGPEKFEDFLKLSYPSEKFKSYFTTSAFPDKFVWKYLLTIAEDHRCPIPTIPSEEEEYTFPTLESVIPGVYYPTEDDQALLEDIRKMQEMDKFK</sequence>
<proteinExistence type="inferred from homology"/>
<comment type="similarity">
    <text evidence="1">Belongs to the IST1 family.</text>
</comment>
<dbReference type="InterPro" id="IPR042277">
    <property type="entry name" value="IST1-like"/>
</dbReference>
<dbReference type="Proteomes" id="UP001057375">
    <property type="component" value="Unassembled WGS sequence"/>
</dbReference>
<organism evidence="2 3">
    <name type="scientific">Aduncisulcus paluster</name>
    <dbReference type="NCBI Taxonomy" id="2918883"/>
    <lineage>
        <taxon>Eukaryota</taxon>
        <taxon>Metamonada</taxon>
        <taxon>Carpediemonas-like organisms</taxon>
        <taxon>Aduncisulcus</taxon>
    </lineage>
</organism>
<dbReference type="Gene3D" id="1.20.1260.60">
    <property type="entry name" value="Vacuolar protein sorting-associated protein Ist1"/>
    <property type="match status" value="1"/>
</dbReference>
<reference evidence="2" key="1">
    <citation type="submission" date="2022-03" db="EMBL/GenBank/DDBJ databases">
        <title>Draft genome sequence of Aduncisulcus paluster, a free-living microaerophilic Fornicata.</title>
        <authorList>
            <person name="Yuyama I."/>
            <person name="Kume K."/>
            <person name="Tamura T."/>
            <person name="Inagaki Y."/>
            <person name="Hashimoto T."/>
        </authorList>
    </citation>
    <scope>NUCLEOTIDE SEQUENCE</scope>
    <source>
        <strain evidence="2">NY0171</strain>
    </source>
</reference>
<gene>
    <name evidence="2" type="ORF">ADUPG1_010377</name>
</gene>
<keyword evidence="3" id="KW-1185">Reference proteome</keyword>
<accession>A0ABQ5JR54</accession>
<dbReference type="PANTHER" id="PTHR12161:SF5">
    <property type="entry name" value="IST1 HOMOLOG"/>
    <property type="match status" value="1"/>
</dbReference>
<dbReference type="PANTHER" id="PTHR12161">
    <property type="entry name" value="IST1 FAMILY MEMBER"/>
    <property type="match status" value="1"/>
</dbReference>
<protein>
    <submittedName>
        <fullName evidence="2">Vacuolar protein sorting-associated protein Ist1 like protein</fullName>
    </submittedName>
</protein>
<dbReference type="EMBL" id="BQXS01011554">
    <property type="protein sequence ID" value="GKT13960.1"/>
    <property type="molecule type" value="Genomic_DNA"/>
</dbReference>
<evidence type="ECO:0000313" key="3">
    <source>
        <dbReference type="Proteomes" id="UP001057375"/>
    </source>
</evidence>
<dbReference type="Pfam" id="PF03398">
    <property type="entry name" value="Ist1"/>
    <property type="match status" value="1"/>
</dbReference>
<evidence type="ECO:0000256" key="1">
    <source>
        <dbReference type="ARBA" id="ARBA00005536"/>
    </source>
</evidence>
<evidence type="ECO:0000313" key="2">
    <source>
        <dbReference type="EMBL" id="GKT13960.1"/>
    </source>
</evidence>
<name>A0ABQ5JR54_9EUKA</name>
<dbReference type="InterPro" id="IPR005061">
    <property type="entry name" value="Ist1"/>
</dbReference>
<comment type="caution">
    <text evidence="2">The sequence shown here is derived from an EMBL/GenBank/DDBJ whole genome shotgun (WGS) entry which is preliminary data.</text>
</comment>